<dbReference type="InterPro" id="IPR015590">
    <property type="entry name" value="Aldehyde_DH_dom"/>
</dbReference>
<gene>
    <name evidence="6" type="ORF">KUM34_026185</name>
</gene>
<name>A0AA46X281_RHORH</name>
<keyword evidence="6" id="KW-0614">Plasmid</keyword>
<protein>
    <submittedName>
        <fullName evidence="6">Aldehyde dehydrogenase family protein</fullName>
    </submittedName>
</protein>
<evidence type="ECO:0000256" key="3">
    <source>
        <dbReference type="PROSITE-ProRule" id="PRU10007"/>
    </source>
</evidence>
<evidence type="ECO:0000313" key="7">
    <source>
        <dbReference type="Proteomes" id="UP001162740"/>
    </source>
</evidence>
<dbReference type="InterPro" id="IPR029510">
    <property type="entry name" value="Ald_DH_CS_GLU"/>
</dbReference>
<evidence type="ECO:0000313" key="6">
    <source>
        <dbReference type="EMBL" id="UZF47909.1"/>
    </source>
</evidence>
<accession>A0AA46X281</accession>
<geneLocation type="plasmid" evidence="6 7">
    <name>pGD02.2.1</name>
</geneLocation>
<dbReference type="InterPro" id="IPR016162">
    <property type="entry name" value="Ald_DH_N"/>
</dbReference>
<feature type="active site" evidence="3">
    <location>
        <position position="270"/>
    </location>
</feature>
<dbReference type="Gene3D" id="3.40.309.10">
    <property type="entry name" value="Aldehyde Dehydrogenase, Chain A, domain 2"/>
    <property type="match status" value="1"/>
</dbReference>
<keyword evidence="2 4" id="KW-0560">Oxidoreductase</keyword>
<dbReference type="GO" id="GO:0016620">
    <property type="term" value="F:oxidoreductase activity, acting on the aldehyde or oxo group of donors, NAD or NADP as acceptor"/>
    <property type="evidence" value="ECO:0007669"/>
    <property type="project" value="InterPro"/>
</dbReference>
<evidence type="ECO:0000259" key="5">
    <source>
        <dbReference type="Pfam" id="PF00171"/>
    </source>
</evidence>
<feature type="domain" description="Aldehyde dehydrogenase" evidence="5">
    <location>
        <begin position="29"/>
        <end position="494"/>
    </location>
</feature>
<dbReference type="PANTHER" id="PTHR42804:SF1">
    <property type="entry name" value="ALDEHYDE DEHYDROGENASE-RELATED"/>
    <property type="match status" value="1"/>
</dbReference>
<reference evidence="6 7" key="1">
    <citation type="journal article" date="2021" name="Front. Microbiol.">
        <title>Bacterial Transformation of Aromatic Monomers in Softwood Black Liquor.</title>
        <authorList>
            <person name="Navas L.E."/>
            <person name="Dexter G."/>
            <person name="Liu J."/>
            <person name="Levy-Booth D."/>
            <person name="Cho M."/>
            <person name="Jang S.K."/>
            <person name="Mansfield S.D."/>
            <person name="Renneckar S."/>
            <person name="Mohn W.W."/>
            <person name="Eltis L.D."/>
        </authorList>
    </citation>
    <scope>NUCLEOTIDE SEQUENCE [LARGE SCALE GENOMIC DNA]</scope>
    <source>
        <strain evidence="6 7">GD02</strain>
    </source>
</reference>
<dbReference type="AlphaFoldDB" id="A0AA46X281"/>
<organism evidence="6 7">
    <name type="scientific">Rhodococcus rhodochrous</name>
    <dbReference type="NCBI Taxonomy" id="1829"/>
    <lineage>
        <taxon>Bacteria</taxon>
        <taxon>Bacillati</taxon>
        <taxon>Actinomycetota</taxon>
        <taxon>Actinomycetes</taxon>
        <taxon>Mycobacteriales</taxon>
        <taxon>Nocardiaceae</taxon>
        <taxon>Rhodococcus</taxon>
    </lineage>
</organism>
<dbReference type="EMBL" id="CP083975">
    <property type="protein sequence ID" value="UZF47909.1"/>
    <property type="molecule type" value="Genomic_DNA"/>
</dbReference>
<comment type="similarity">
    <text evidence="1 4">Belongs to the aldehyde dehydrogenase family.</text>
</comment>
<evidence type="ECO:0000256" key="4">
    <source>
        <dbReference type="RuleBase" id="RU003345"/>
    </source>
</evidence>
<dbReference type="RefSeq" id="WP_229583353.1">
    <property type="nucleotide sequence ID" value="NZ_CP083975.1"/>
</dbReference>
<dbReference type="PROSITE" id="PS00687">
    <property type="entry name" value="ALDEHYDE_DEHYDR_GLU"/>
    <property type="match status" value="1"/>
</dbReference>
<dbReference type="Gene3D" id="3.40.605.10">
    <property type="entry name" value="Aldehyde Dehydrogenase, Chain A, domain 1"/>
    <property type="match status" value="1"/>
</dbReference>
<dbReference type="FunFam" id="3.40.605.10:FF:000007">
    <property type="entry name" value="NAD/NADP-dependent betaine aldehyde dehydrogenase"/>
    <property type="match status" value="1"/>
</dbReference>
<dbReference type="PANTHER" id="PTHR42804">
    <property type="entry name" value="ALDEHYDE DEHYDROGENASE"/>
    <property type="match status" value="1"/>
</dbReference>
<evidence type="ECO:0000256" key="2">
    <source>
        <dbReference type="ARBA" id="ARBA00023002"/>
    </source>
</evidence>
<dbReference type="InterPro" id="IPR016161">
    <property type="entry name" value="Ald_DH/histidinol_DH"/>
</dbReference>
<dbReference type="InterPro" id="IPR016163">
    <property type="entry name" value="Ald_DH_C"/>
</dbReference>
<dbReference type="SUPFAM" id="SSF53720">
    <property type="entry name" value="ALDH-like"/>
    <property type="match status" value="1"/>
</dbReference>
<proteinExistence type="inferred from homology"/>
<sequence length="498" mass="52910">MDGTTESDSHMNALLLRESRMLINGQLVDATSGRVFENIDPATENVIGVTADAAIEDADAAIGAARRAFDSTDWSTDAELRRRVLHQLADAMEKHAPDLGAVVTAEAGAPIALHDHMQIGPGISALRWAADLATTYEYERQFPARSALGTETRPIVRKESAGVVAAITPWNYPFYLNMTKIAPALAAGCTVVLKPAPDTPWSATMIGKLAVEHTDMPAGVLNIVTSSDNAVGEALTTDPRVDVVTFTGSTATGRRILTAVAPTVKRTLLELGGKSAAIVLPDADLQAALPYIAGSVCSHAGQGCALTTRLLLPRSRYEEGLQLAKTVMEHLVPGDPTDPTTLIGPVVNRTQFERVLSYMELGRTEGRVVFGGGRSNRHERGFFVNPMLIADVDPGATIAQEEIFGPVLVAIPYDTEEQAIEIANNSLYGLSGSVFGADVAHAVDVARRIRTGTIAVNGAAFMSDDVPFGGYRQSGLGREHGIEGFEEFLETKSIGVPA</sequence>
<dbReference type="Proteomes" id="UP001162740">
    <property type="component" value="Plasmid pGD02.2.1"/>
</dbReference>
<dbReference type="CDD" id="cd07089">
    <property type="entry name" value="ALDH_CddD-AldA-like"/>
    <property type="match status" value="1"/>
</dbReference>
<dbReference type="Pfam" id="PF00171">
    <property type="entry name" value="Aldedh"/>
    <property type="match status" value="1"/>
</dbReference>
<evidence type="ECO:0000256" key="1">
    <source>
        <dbReference type="ARBA" id="ARBA00009986"/>
    </source>
</evidence>